<dbReference type="PROSITE" id="PS51318">
    <property type="entry name" value="TAT"/>
    <property type="match status" value="1"/>
</dbReference>
<dbReference type="InterPro" id="IPR006311">
    <property type="entry name" value="TAT_signal"/>
</dbReference>
<sequence length="681" mass="72468">MTDADLGRRRLLKMFGLSATATTAAILQADQVLAATLGYDERTGVSPTGYTLPAGLARSTEAKQTALGWISAHEGTITKLSDDIWSHAELSLREWKSSLATAKVLEAEGFDIEWGSAGFPTAFVATYGDDGPVLGFNAEYDALPGLSQKQGVSTHDPLVYNYDAYGRTYGPGHGDAHNALGAGGTAATIAVARAIRVHGLKATVKLFGSAGEEQLVGKAFAVKAGVYVGLDAFLDWHPFNITVPFWNTTSALISATFTFLGASGHGGTPLGNKSGLDGALLMATMCEYLREKNVAPSGRFHYAIINGGGAPNVTPYMCSIWFFVREGSPQRARVLCDKIVECAKSAASASQTRLVHKFHSATWNLLANKAGAELLNDNMKQIGAPQFTDADHALAKAVQKSLGREEVGMPTALTPLTPPAAAYTGGLATDTADISWQTPTAVLLSAAYPPGIPNHNWGVTATAATRIGHQALLSAARYLAAAAVDLIEQPDQLAAMNQEFKDRTEGIEWASMIPDGTQPPLYRPPADFLRETGQSWPPEGVTWPVPQVVATEQLGTTGPALPPVTWPAVPETDRDLTRVLRSTAWLPKQKWRRAGRPGRAPQPGRARARRPPTRAGRPPTRKPPARRGPPSTRRWPPRSPPPRRPGPRTVCPCGSTAGSVPYAWPRPARSAPAPARAGMCG</sequence>
<evidence type="ECO:0000313" key="4">
    <source>
        <dbReference type="Proteomes" id="UP001160499"/>
    </source>
</evidence>
<comment type="caution">
    <text evidence="3">The sequence shown here is derived from an EMBL/GenBank/DDBJ whole genome shotgun (WGS) entry which is preliminary data.</text>
</comment>
<dbReference type="PANTHER" id="PTHR30575:SF0">
    <property type="entry name" value="XAA-ARG DIPEPTIDASE"/>
    <property type="match status" value="1"/>
</dbReference>
<dbReference type="InterPro" id="IPR011650">
    <property type="entry name" value="Peptidase_M20_dimer"/>
</dbReference>
<evidence type="ECO:0000313" key="3">
    <source>
        <dbReference type="EMBL" id="MDH6216276.1"/>
    </source>
</evidence>
<dbReference type="EMBL" id="JARXVH010000005">
    <property type="protein sequence ID" value="MDH6216276.1"/>
    <property type="molecule type" value="Genomic_DNA"/>
</dbReference>
<dbReference type="Gene3D" id="3.40.630.10">
    <property type="entry name" value="Zn peptidases"/>
    <property type="match status" value="1"/>
</dbReference>
<feature type="domain" description="Peptidase M20 dimerisation" evidence="2">
    <location>
        <begin position="251"/>
        <end position="347"/>
    </location>
</feature>
<proteinExistence type="predicted"/>
<dbReference type="Gene3D" id="3.30.70.360">
    <property type="match status" value="1"/>
</dbReference>
<organism evidence="3 4">
    <name type="scientific">Streptomyces pseudovenezuelae</name>
    <dbReference type="NCBI Taxonomy" id="67350"/>
    <lineage>
        <taxon>Bacteria</taxon>
        <taxon>Bacillati</taxon>
        <taxon>Actinomycetota</taxon>
        <taxon>Actinomycetes</taxon>
        <taxon>Kitasatosporales</taxon>
        <taxon>Streptomycetaceae</taxon>
        <taxon>Streptomyces</taxon>
        <taxon>Streptomyces aurantiacus group</taxon>
    </lineage>
</organism>
<gene>
    <name evidence="3" type="ORF">M2283_003593</name>
</gene>
<dbReference type="Pfam" id="PF07687">
    <property type="entry name" value="M20_dimer"/>
    <property type="match status" value="1"/>
</dbReference>
<dbReference type="SUPFAM" id="SSF53187">
    <property type="entry name" value="Zn-dependent exopeptidases"/>
    <property type="match status" value="1"/>
</dbReference>
<name>A0ABT6LIY5_9ACTN</name>
<feature type="compositionally biased region" description="Low complexity" evidence="1">
    <location>
        <begin position="661"/>
        <end position="681"/>
    </location>
</feature>
<feature type="region of interest" description="Disordered" evidence="1">
    <location>
        <begin position="587"/>
        <end position="681"/>
    </location>
</feature>
<evidence type="ECO:0000256" key="1">
    <source>
        <dbReference type="SAM" id="MobiDB-lite"/>
    </source>
</evidence>
<accession>A0ABT6LIY5</accession>
<dbReference type="InterPro" id="IPR052030">
    <property type="entry name" value="Peptidase_M20/M20A_hydrolases"/>
</dbReference>
<dbReference type="PANTHER" id="PTHR30575">
    <property type="entry name" value="PEPTIDASE M20"/>
    <property type="match status" value="1"/>
</dbReference>
<protein>
    <submittedName>
        <fullName evidence="3">Amidohydrolase</fullName>
    </submittedName>
</protein>
<evidence type="ECO:0000259" key="2">
    <source>
        <dbReference type="Pfam" id="PF07687"/>
    </source>
</evidence>
<reference evidence="3 4" key="1">
    <citation type="submission" date="2023-04" db="EMBL/GenBank/DDBJ databases">
        <title>Forest soil microbial communities from Buena Vista Peninsula, Colon Province, Panama.</title>
        <authorList>
            <person name="Bouskill N."/>
        </authorList>
    </citation>
    <scope>NUCLEOTIDE SEQUENCE [LARGE SCALE GENOMIC DNA]</scope>
    <source>
        <strain evidence="3 4">GGS1</strain>
    </source>
</reference>
<dbReference type="Proteomes" id="UP001160499">
    <property type="component" value="Unassembled WGS sequence"/>
</dbReference>
<dbReference type="SUPFAM" id="SSF55031">
    <property type="entry name" value="Bacterial exopeptidase dimerisation domain"/>
    <property type="match status" value="1"/>
</dbReference>
<keyword evidence="4" id="KW-1185">Reference proteome</keyword>
<dbReference type="InterPro" id="IPR036264">
    <property type="entry name" value="Bact_exopeptidase_dim_dom"/>
</dbReference>